<organism evidence="2 3">
    <name type="scientific">Pelomonas margarita</name>
    <dbReference type="NCBI Taxonomy" id="3299031"/>
    <lineage>
        <taxon>Bacteria</taxon>
        <taxon>Pseudomonadati</taxon>
        <taxon>Pseudomonadota</taxon>
        <taxon>Betaproteobacteria</taxon>
        <taxon>Burkholderiales</taxon>
        <taxon>Sphaerotilaceae</taxon>
        <taxon>Roseateles</taxon>
    </lineage>
</organism>
<name>A0ABW7FCQ5_9BURK</name>
<dbReference type="EMBL" id="JBIGHW010000001">
    <property type="protein sequence ID" value="MFG6439471.1"/>
    <property type="molecule type" value="Genomic_DNA"/>
</dbReference>
<gene>
    <name evidence="2" type="ORF">ACG0Z3_02160</name>
</gene>
<keyword evidence="3" id="KW-1185">Reference proteome</keyword>
<dbReference type="Proteomes" id="UP001606301">
    <property type="component" value="Unassembled WGS sequence"/>
</dbReference>
<comment type="caution">
    <text evidence="2">The sequence shown here is derived from an EMBL/GenBank/DDBJ whole genome shotgun (WGS) entry which is preliminary data.</text>
</comment>
<dbReference type="RefSeq" id="WP_394394864.1">
    <property type="nucleotide sequence ID" value="NZ_JBIGHW010000001.1"/>
</dbReference>
<sequence>MSIPEALDAAAELPPSAAAPAATLSPSEDAAEPEVPESPAHVLSMEAAENAVAAADASVAQVVQRIFPSA</sequence>
<evidence type="ECO:0000313" key="3">
    <source>
        <dbReference type="Proteomes" id="UP001606301"/>
    </source>
</evidence>
<feature type="region of interest" description="Disordered" evidence="1">
    <location>
        <begin position="1"/>
        <end position="38"/>
    </location>
</feature>
<accession>A0ABW7FCQ5</accession>
<protein>
    <submittedName>
        <fullName evidence="2">Uncharacterized protein</fullName>
    </submittedName>
</protein>
<evidence type="ECO:0000313" key="2">
    <source>
        <dbReference type="EMBL" id="MFG6439471.1"/>
    </source>
</evidence>
<feature type="compositionally biased region" description="Low complexity" evidence="1">
    <location>
        <begin position="1"/>
        <end position="28"/>
    </location>
</feature>
<evidence type="ECO:0000256" key="1">
    <source>
        <dbReference type="SAM" id="MobiDB-lite"/>
    </source>
</evidence>
<reference evidence="2 3" key="1">
    <citation type="submission" date="2024-08" db="EMBL/GenBank/DDBJ databases">
        <authorList>
            <person name="Lu H."/>
        </authorList>
    </citation>
    <scope>NUCLEOTIDE SEQUENCE [LARGE SCALE GENOMIC DNA]</scope>
    <source>
        <strain evidence="2 3">LKC17W</strain>
    </source>
</reference>
<proteinExistence type="predicted"/>